<evidence type="ECO:0000256" key="1">
    <source>
        <dbReference type="ARBA" id="ARBA00023015"/>
    </source>
</evidence>
<dbReference type="GO" id="GO:0003700">
    <property type="term" value="F:DNA-binding transcription factor activity"/>
    <property type="evidence" value="ECO:0007669"/>
    <property type="project" value="InterPro"/>
</dbReference>
<dbReference type="Proteomes" id="UP000516028">
    <property type="component" value="Chromosome"/>
</dbReference>
<evidence type="ECO:0000313" key="6">
    <source>
        <dbReference type="EMBL" id="QNP50379.1"/>
    </source>
</evidence>
<keyword evidence="3" id="KW-0804">Transcription</keyword>
<feature type="signal peptide" evidence="4">
    <location>
        <begin position="1"/>
        <end position="24"/>
    </location>
</feature>
<feature type="chain" id="PRO_5028840903" evidence="4">
    <location>
        <begin position="25"/>
        <end position="294"/>
    </location>
</feature>
<dbReference type="Pfam" id="PF07702">
    <property type="entry name" value="UTRA"/>
    <property type="match status" value="1"/>
</dbReference>
<dbReference type="SMART" id="SM00866">
    <property type="entry name" value="UTRA"/>
    <property type="match status" value="1"/>
</dbReference>
<keyword evidence="4" id="KW-0732">Signal</keyword>
<evidence type="ECO:0000256" key="3">
    <source>
        <dbReference type="ARBA" id="ARBA00023163"/>
    </source>
</evidence>
<dbReference type="Pfam" id="PF00392">
    <property type="entry name" value="GntR"/>
    <property type="match status" value="1"/>
</dbReference>
<gene>
    <name evidence="6" type="ORF">H9K75_03190</name>
</gene>
<keyword evidence="2" id="KW-0238">DNA-binding</keyword>
<dbReference type="EMBL" id="CP060783">
    <property type="protein sequence ID" value="QNP50379.1"/>
    <property type="molecule type" value="Genomic_DNA"/>
</dbReference>
<reference evidence="6 7" key="1">
    <citation type="submission" date="2020-08" db="EMBL/GenBank/DDBJ databases">
        <title>Genome sequence of Diaphorobacter aerolatus KACC 16536T.</title>
        <authorList>
            <person name="Hyun D.-W."/>
            <person name="Bae J.-W."/>
        </authorList>
    </citation>
    <scope>NUCLEOTIDE SEQUENCE [LARGE SCALE GENOMIC DNA]</scope>
    <source>
        <strain evidence="6 7">KACC 16536</strain>
    </source>
</reference>
<dbReference type="SUPFAM" id="SSF64288">
    <property type="entry name" value="Chorismate lyase-like"/>
    <property type="match status" value="1"/>
</dbReference>
<dbReference type="Gene3D" id="3.40.1410.10">
    <property type="entry name" value="Chorismate lyase-like"/>
    <property type="match status" value="1"/>
</dbReference>
<dbReference type="KEGG" id="daer:H9K75_03190"/>
<dbReference type="PRINTS" id="PR00035">
    <property type="entry name" value="HTHGNTR"/>
</dbReference>
<evidence type="ECO:0000259" key="5">
    <source>
        <dbReference type="PROSITE" id="PS50949"/>
    </source>
</evidence>
<sequence length="294" mass="32450">MLCRRDTRASAILASTFTCILLSASVSPKSVVPPAPALKRSLPAPFDQIALDAGHRELLWRQLFQQISELLKSGAVSEGMSLPAERDMAQMLGVSRMTVKRCYDELRRHGAVGGRGRAGSVVQPSTAPPRVQPTLGRLKGFTEEMRELGMQASTELLVFKTARSERVASIFSRPVNAPFLHVVRIRKGDGTPMTREQAWYDLTAAPQLSEWDGSGSAYAWLAEHCRLPLSHAEQTVEAVLSSADEMRAFGYESPQPCLLFKRWTYAGVAPTMLVEYVEGTFRGDAYVYKTLLTT</sequence>
<protein>
    <submittedName>
        <fullName evidence="6">GntR family transcriptional regulator</fullName>
    </submittedName>
</protein>
<dbReference type="InterPro" id="IPR050679">
    <property type="entry name" value="Bact_HTH_transcr_reg"/>
</dbReference>
<organism evidence="6 7">
    <name type="scientific">Diaphorobacter aerolatus</name>
    <dbReference type="NCBI Taxonomy" id="1288495"/>
    <lineage>
        <taxon>Bacteria</taxon>
        <taxon>Pseudomonadati</taxon>
        <taxon>Pseudomonadota</taxon>
        <taxon>Betaproteobacteria</taxon>
        <taxon>Burkholderiales</taxon>
        <taxon>Comamonadaceae</taxon>
        <taxon>Diaphorobacter</taxon>
    </lineage>
</organism>
<evidence type="ECO:0000256" key="4">
    <source>
        <dbReference type="SAM" id="SignalP"/>
    </source>
</evidence>
<dbReference type="AlphaFoldDB" id="A0A7H0GQ13"/>
<dbReference type="SUPFAM" id="SSF46785">
    <property type="entry name" value="Winged helix' DNA-binding domain"/>
    <property type="match status" value="1"/>
</dbReference>
<keyword evidence="1" id="KW-0805">Transcription regulation</keyword>
<dbReference type="SMART" id="SM00345">
    <property type="entry name" value="HTH_GNTR"/>
    <property type="match status" value="1"/>
</dbReference>
<accession>A0A7H0GQ13</accession>
<dbReference type="InterPro" id="IPR000524">
    <property type="entry name" value="Tscrpt_reg_HTH_GntR"/>
</dbReference>
<evidence type="ECO:0000313" key="7">
    <source>
        <dbReference type="Proteomes" id="UP000516028"/>
    </source>
</evidence>
<dbReference type="InterPro" id="IPR011663">
    <property type="entry name" value="UTRA"/>
</dbReference>
<dbReference type="PANTHER" id="PTHR44846">
    <property type="entry name" value="MANNOSYL-D-GLYCERATE TRANSPORT/METABOLISM SYSTEM REPRESSOR MNGR-RELATED"/>
    <property type="match status" value="1"/>
</dbReference>
<dbReference type="InterPro" id="IPR028978">
    <property type="entry name" value="Chorismate_lyase_/UTRA_dom_sf"/>
</dbReference>
<dbReference type="InterPro" id="IPR036388">
    <property type="entry name" value="WH-like_DNA-bd_sf"/>
</dbReference>
<evidence type="ECO:0000256" key="2">
    <source>
        <dbReference type="ARBA" id="ARBA00023125"/>
    </source>
</evidence>
<dbReference type="PROSITE" id="PS50949">
    <property type="entry name" value="HTH_GNTR"/>
    <property type="match status" value="1"/>
</dbReference>
<name>A0A7H0GQ13_9BURK</name>
<feature type="domain" description="HTH gntR-type" evidence="5">
    <location>
        <begin position="57"/>
        <end position="125"/>
    </location>
</feature>
<proteinExistence type="predicted"/>
<dbReference type="Gene3D" id="1.10.10.10">
    <property type="entry name" value="Winged helix-like DNA-binding domain superfamily/Winged helix DNA-binding domain"/>
    <property type="match status" value="1"/>
</dbReference>
<dbReference type="GO" id="GO:0003677">
    <property type="term" value="F:DNA binding"/>
    <property type="evidence" value="ECO:0007669"/>
    <property type="project" value="UniProtKB-KW"/>
</dbReference>
<dbReference type="CDD" id="cd07377">
    <property type="entry name" value="WHTH_GntR"/>
    <property type="match status" value="1"/>
</dbReference>
<keyword evidence="7" id="KW-1185">Reference proteome</keyword>
<dbReference type="InterPro" id="IPR036390">
    <property type="entry name" value="WH_DNA-bd_sf"/>
</dbReference>